<organism evidence="2 3">
    <name type="scientific">Amniculicola lignicola CBS 123094</name>
    <dbReference type="NCBI Taxonomy" id="1392246"/>
    <lineage>
        <taxon>Eukaryota</taxon>
        <taxon>Fungi</taxon>
        <taxon>Dikarya</taxon>
        <taxon>Ascomycota</taxon>
        <taxon>Pezizomycotina</taxon>
        <taxon>Dothideomycetes</taxon>
        <taxon>Pleosporomycetidae</taxon>
        <taxon>Pleosporales</taxon>
        <taxon>Amniculicolaceae</taxon>
        <taxon>Amniculicola</taxon>
    </lineage>
</organism>
<gene>
    <name evidence="2" type="ORF">P154DRAFT_532598</name>
</gene>
<dbReference type="Proteomes" id="UP000799779">
    <property type="component" value="Unassembled WGS sequence"/>
</dbReference>
<reference evidence="2" key="1">
    <citation type="journal article" date="2020" name="Stud. Mycol.">
        <title>101 Dothideomycetes genomes: a test case for predicting lifestyles and emergence of pathogens.</title>
        <authorList>
            <person name="Haridas S."/>
            <person name="Albert R."/>
            <person name="Binder M."/>
            <person name="Bloem J."/>
            <person name="Labutti K."/>
            <person name="Salamov A."/>
            <person name="Andreopoulos B."/>
            <person name="Baker S."/>
            <person name="Barry K."/>
            <person name="Bills G."/>
            <person name="Bluhm B."/>
            <person name="Cannon C."/>
            <person name="Castanera R."/>
            <person name="Culley D."/>
            <person name="Daum C."/>
            <person name="Ezra D."/>
            <person name="Gonzalez J."/>
            <person name="Henrissat B."/>
            <person name="Kuo A."/>
            <person name="Liang C."/>
            <person name="Lipzen A."/>
            <person name="Lutzoni F."/>
            <person name="Magnuson J."/>
            <person name="Mondo S."/>
            <person name="Nolan M."/>
            <person name="Ohm R."/>
            <person name="Pangilinan J."/>
            <person name="Park H.-J."/>
            <person name="Ramirez L."/>
            <person name="Alfaro M."/>
            <person name="Sun H."/>
            <person name="Tritt A."/>
            <person name="Yoshinaga Y."/>
            <person name="Zwiers L.-H."/>
            <person name="Turgeon B."/>
            <person name="Goodwin S."/>
            <person name="Spatafora J."/>
            <person name="Crous P."/>
            <person name="Grigoriev I."/>
        </authorList>
    </citation>
    <scope>NUCLEOTIDE SEQUENCE</scope>
    <source>
        <strain evidence="2">CBS 123094</strain>
    </source>
</reference>
<keyword evidence="3" id="KW-1185">Reference proteome</keyword>
<evidence type="ECO:0000256" key="1">
    <source>
        <dbReference type="SAM" id="SignalP"/>
    </source>
</evidence>
<dbReference type="OrthoDB" id="3809144at2759"/>
<evidence type="ECO:0000313" key="2">
    <source>
        <dbReference type="EMBL" id="KAF2003114.1"/>
    </source>
</evidence>
<proteinExistence type="predicted"/>
<sequence>MRWERTTPAVFAALASLSSANAVPHVARAEILGDGIRLMKCENLFHVEPSIGGIEDGLIGYWNDMSKAGPPDRRLSTKLGDRIEDFFYNGKSPDGNYGGKFENEAVMETAVQLNKPILTTPPDTAVWVGIARVRKADDKLFGYNCFTDDFHTPYTFDDPKYGTCTTYVLCIQKPALLFDALASKQAVGAPLEALPLPADIYKHFGERYDEASGVCDVEVLKLEKSGDTGEECTVKFECTNDDKTTGSVVMSTLISSLANFGATSQYSESEVSQVGQGLNCDTGGFCTELPDAMYRFMPAYTKVKATSQPTPDNGPGYGVSWISTTIECKKKEENDAFCKVLGGLFAVSAIMPTLAPAGAVAGAIVTAVYG</sequence>
<keyword evidence="1" id="KW-0732">Signal</keyword>
<evidence type="ECO:0000313" key="3">
    <source>
        <dbReference type="Proteomes" id="UP000799779"/>
    </source>
</evidence>
<dbReference type="AlphaFoldDB" id="A0A6A5WQC6"/>
<name>A0A6A5WQC6_9PLEO</name>
<feature type="chain" id="PRO_5025427325" evidence="1">
    <location>
        <begin position="23"/>
        <end position="370"/>
    </location>
</feature>
<accession>A0A6A5WQC6</accession>
<dbReference type="EMBL" id="ML977574">
    <property type="protein sequence ID" value="KAF2003114.1"/>
    <property type="molecule type" value="Genomic_DNA"/>
</dbReference>
<feature type="signal peptide" evidence="1">
    <location>
        <begin position="1"/>
        <end position="22"/>
    </location>
</feature>
<protein>
    <submittedName>
        <fullName evidence="2">Uncharacterized protein</fullName>
    </submittedName>
</protein>